<reference evidence="1" key="1">
    <citation type="submission" date="2010-12" db="EMBL/GenBank/DDBJ databases">
        <title>Complete sequence of Bacillus cellulosilyticus DSM 2522.</title>
        <authorList>
            <consortium name="US DOE Joint Genome Institute"/>
            <person name="Lucas S."/>
            <person name="Copeland A."/>
            <person name="Lapidus A."/>
            <person name="Cheng J.-F."/>
            <person name="Bruce D."/>
            <person name="Goodwin L."/>
            <person name="Pitluck S."/>
            <person name="Chertkov O."/>
            <person name="Detter J.C."/>
            <person name="Han C."/>
            <person name="Tapia R."/>
            <person name="Land M."/>
            <person name="Hauser L."/>
            <person name="Jeffries C."/>
            <person name="Kyrpides N."/>
            <person name="Ivanova N."/>
            <person name="Mikhailova N."/>
            <person name="Brumm P."/>
            <person name="Mead D."/>
            <person name="Woyke T."/>
        </authorList>
    </citation>
    <scope>NUCLEOTIDE SEQUENCE [LARGE SCALE GENOMIC DNA]</scope>
    <source>
        <strain evidence="1">DSM 2522</strain>
    </source>
</reference>
<keyword evidence="2" id="KW-1185">Reference proteome</keyword>
<organism evidence="1 2">
    <name type="scientific">Evansella cellulosilytica (strain ATCC 21833 / DSM 2522 / FERM P-1141 / JCM 9156 / N-4)</name>
    <name type="common">Bacillus cellulosilyticus</name>
    <dbReference type="NCBI Taxonomy" id="649639"/>
    <lineage>
        <taxon>Bacteria</taxon>
        <taxon>Bacillati</taxon>
        <taxon>Bacillota</taxon>
        <taxon>Bacilli</taxon>
        <taxon>Bacillales</taxon>
        <taxon>Bacillaceae</taxon>
        <taxon>Evansella</taxon>
    </lineage>
</organism>
<dbReference type="Proteomes" id="UP000001401">
    <property type="component" value="Chromosome"/>
</dbReference>
<dbReference type="RefSeq" id="WP_013487507.1">
    <property type="nucleotide sequence ID" value="NC_014829.1"/>
</dbReference>
<dbReference type="KEGG" id="bco:Bcell_0890"/>
<name>E6U1B9_EVAC2</name>
<dbReference type="HOGENOM" id="CLU_2969668_0_0_9"/>
<dbReference type="AlphaFoldDB" id="E6U1B9"/>
<protein>
    <submittedName>
        <fullName evidence="1">Uncharacterized protein</fullName>
    </submittedName>
</protein>
<dbReference type="EMBL" id="CP002394">
    <property type="protein sequence ID" value="ADU29166.1"/>
    <property type="molecule type" value="Genomic_DNA"/>
</dbReference>
<evidence type="ECO:0000313" key="2">
    <source>
        <dbReference type="Proteomes" id="UP000001401"/>
    </source>
</evidence>
<proteinExistence type="predicted"/>
<gene>
    <name evidence="1" type="ordered locus">Bcell_0890</name>
</gene>
<evidence type="ECO:0000313" key="1">
    <source>
        <dbReference type="EMBL" id="ADU29166.1"/>
    </source>
</evidence>
<sequence length="58" mass="6795">MEVKEKIVNEIGLTEEEYEMFVTFKFNLSRAVSSSDAKYYKDKLEMLAAKGRERLLKS</sequence>
<accession>E6U1B9</accession>